<sequence length="464" mass="52372">MDQNALINGAEALLDHSILRYRGEPVGTAAACDANPEAANYHECFVRDFVPSALYYLLKGEPAIVRNFLVTVMELRGQQPVLAGHPRSMGLMPASFRVVEEGGDEQIIADFGERAIGRVIPVDSAMWWVFLLRAYTIATGDCTLVHSAEVQRCLRQVLDLYLRETFESTPTLLVPDGAFMIDRRMGVYGHPIEIQALYYGMLLTARELLRDSGPEARNAPTEEALTVRIRALRGYVRRHYWVDRERLNEIHRFRGEEAGPEAVNILNVYPESIPEWMDGWLNDRSGYLVGNQGPGRVDFRFFAQGNLLAIIFGLATREESHGIMNLYAQHWDDLVGEIPLKICYPAVTGDEWSFLTGSDPKNSAWSYHNGGNWPVLIWPFVAAAVRTGRLNLAEQAVELLGRRIERDGWPEYYDGRRGSLIGRRANFHQTWSATGLLVAHELMENQSSRELFDRFSFSGEGPVL</sequence>
<keyword evidence="5" id="KW-0119">Carbohydrate metabolism</keyword>
<dbReference type="RefSeq" id="WP_114280578.1">
    <property type="nucleotide sequence ID" value="NZ_QPJY01000009.1"/>
</dbReference>
<dbReference type="EMBL" id="QPJY01000009">
    <property type="protein sequence ID" value="RCX26494.1"/>
    <property type="molecule type" value="Genomic_DNA"/>
</dbReference>
<organism evidence="7 8">
    <name type="scientific">Thioalbus denitrificans</name>
    <dbReference type="NCBI Taxonomy" id="547122"/>
    <lineage>
        <taxon>Bacteria</taxon>
        <taxon>Pseudomonadati</taxon>
        <taxon>Pseudomonadota</taxon>
        <taxon>Gammaproteobacteria</taxon>
        <taxon>Chromatiales</taxon>
        <taxon>Ectothiorhodospiraceae</taxon>
        <taxon>Thioalbus</taxon>
    </lineage>
</organism>
<dbReference type="SUPFAM" id="SSF48208">
    <property type="entry name" value="Six-hairpin glycosidases"/>
    <property type="match status" value="1"/>
</dbReference>
<proteinExistence type="inferred from homology"/>
<comment type="similarity">
    <text evidence="2">Belongs to the glycosyl hydrolase 100 family.</text>
</comment>
<dbReference type="GO" id="GO:0033926">
    <property type="term" value="F:endo-alpha-N-acetylgalactosaminidase activity"/>
    <property type="evidence" value="ECO:0007669"/>
    <property type="project" value="InterPro"/>
</dbReference>
<dbReference type="InterPro" id="IPR024746">
    <property type="entry name" value="Glyco_hydro_100"/>
</dbReference>
<evidence type="ECO:0000313" key="8">
    <source>
        <dbReference type="Proteomes" id="UP000252707"/>
    </source>
</evidence>
<evidence type="ECO:0000256" key="3">
    <source>
        <dbReference type="ARBA" id="ARBA00012758"/>
    </source>
</evidence>
<protein>
    <recommendedName>
        <fullName evidence="3">beta-fructofuranosidase</fullName>
        <ecNumber evidence="3">3.2.1.26</ecNumber>
    </recommendedName>
</protein>
<evidence type="ECO:0000256" key="4">
    <source>
        <dbReference type="ARBA" id="ARBA00022801"/>
    </source>
</evidence>
<evidence type="ECO:0000256" key="1">
    <source>
        <dbReference type="ARBA" id="ARBA00000094"/>
    </source>
</evidence>
<dbReference type="InterPro" id="IPR012341">
    <property type="entry name" value="6hp_glycosidase-like_sf"/>
</dbReference>
<dbReference type="Gene3D" id="1.50.10.10">
    <property type="match status" value="1"/>
</dbReference>
<name>A0A369C3N8_9GAMM</name>
<dbReference type="OrthoDB" id="501302at2"/>
<evidence type="ECO:0000256" key="5">
    <source>
        <dbReference type="ARBA" id="ARBA00023277"/>
    </source>
</evidence>
<keyword evidence="4" id="KW-0378">Hydrolase</keyword>
<dbReference type="Pfam" id="PF12899">
    <property type="entry name" value="Glyco_hydro_100"/>
    <property type="match status" value="1"/>
</dbReference>
<dbReference type="AlphaFoldDB" id="A0A369C3N8"/>
<comment type="caution">
    <text evidence="7">The sequence shown here is derived from an EMBL/GenBank/DDBJ whole genome shotgun (WGS) entry which is preliminary data.</text>
</comment>
<gene>
    <name evidence="7" type="ORF">DFQ59_10923</name>
</gene>
<dbReference type="GO" id="GO:0004575">
    <property type="term" value="F:sucrose alpha-glucosidase activity"/>
    <property type="evidence" value="ECO:0007669"/>
    <property type="project" value="TreeGrafter"/>
</dbReference>
<keyword evidence="8" id="KW-1185">Reference proteome</keyword>
<dbReference type="PANTHER" id="PTHR31916">
    <property type="match status" value="1"/>
</dbReference>
<evidence type="ECO:0000313" key="7">
    <source>
        <dbReference type="EMBL" id="RCX26494.1"/>
    </source>
</evidence>
<keyword evidence="6" id="KW-0326">Glycosidase</keyword>
<dbReference type="GO" id="GO:0005987">
    <property type="term" value="P:sucrose catabolic process"/>
    <property type="evidence" value="ECO:0007669"/>
    <property type="project" value="TreeGrafter"/>
</dbReference>
<dbReference type="PANTHER" id="PTHR31916:SF28">
    <property type="entry name" value="NEUTRAL_ALKALINE INVERTASE 3, CHLOROPLASTIC"/>
    <property type="match status" value="1"/>
</dbReference>
<evidence type="ECO:0000256" key="6">
    <source>
        <dbReference type="ARBA" id="ARBA00023295"/>
    </source>
</evidence>
<evidence type="ECO:0000256" key="2">
    <source>
        <dbReference type="ARBA" id="ARBA00007671"/>
    </source>
</evidence>
<dbReference type="InterPro" id="IPR008928">
    <property type="entry name" value="6-hairpin_glycosidase_sf"/>
</dbReference>
<dbReference type="Proteomes" id="UP000252707">
    <property type="component" value="Unassembled WGS sequence"/>
</dbReference>
<reference evidence="7 8" key="1">
    <citation type="submission" date="2018-07" db="EMBL/GenBank/DDBJ databases">
        <title>Genomic Encyclopedia of Type Strains, Phase IV (KMG-IV): sequencing the most valuable type-strain genomes for metagenomic binning, comparative biology and taxonomic classification.</title>
        <authorList>
            <person name="Goeker M."/>
        </authorList>
    </citation>
    <scope>NUCLEOTIDE SEQUENCE [LARGE SCALE GENOMIC DNA]</scope>
    <source>
        <strain evidence="7 8">DSM 26407</strain>
    </source>
</reference>
<accession>A0A369C3N8</accession>
<dbReference type="EC" id="3.2.1.26" evidence="3"/>
<comment type="catalytic activity">
    <reaction evidence="1">
        <text>Hydrolysis of terminal non-reducing beta-D-fructofuranoside residues in beta-D-fructofuranosides.</text>
        <dbReference type="EC" id="3.2.1.26"/>
    </reaction>
</comment>